<dbReference type="OrthoDB" id="9797456at2"/>
<keyword evidence="1 4" id="KW-0808">Transferase</keyword>
<dbReference type="PANTHER" id="PTHR43420:SF3">
    <property type="entry name" value="N-ACETYLTRANSFERASE DOMAIN-CONTAINING PROTEIN"/>
    <property type="match status" value="1"/>
</dbReference>
<dbReference type="GO" id="GO:0016747">
    <property type="term" value="F:acyltransferase activity, transferring groups other than amino-acyl groups"/>
    <property type="evidence" value="ECO:0007669"/>
    <property type="project" value="InterPro"/>
</dbReference>
<reference evidence="4 5" key="1">
    <citation type="submission" date="2019-12" db="EMBL/GenBank/DDBJ databases">
        <title>Shinella kummerowiae sp. nov., a symbiotic bacterium isolated from root nodules of the herbal legume Kummerowia stipulacea.</title>
        <authorList>
            <person name="Gao J."/>
        </authorList>
    </citation>
    <scope>NUCLEOTIDE SEQUENCE [LARGE SCALE GENOMIC DNA]</scope>
    <source>
        <strain evidence="4 5">CCBAU 25048</strain>
    </source>
</reference>
<dbReference type="RefSeq" id="WP_160857348.1">
    <property type="nucleotide sequence ID" value="NZ_WUMK01000001.1"/>
</dbReference>
<dbReference type="PANTHER" id="PTHR43420">
    <property type="entry name" value="ACETYLTRANSFERASE"/>
    <property type="match status" value="1"/>
</dbReference>
<name>A0A6N8S6P2_9HYPH</name>
<dbReference type="EMBL" id="WUMK01000001">
    <property type="protein sequence ID" value="MXN44403.1"/>
    <property type="molecule type" value="Genomic_DNA"/>
</dbReference>
<dbReference type="InterPro" id="IPR013653">
    <property type="entry name" value="GCN5-like_dom"/>
</dbReference>
<accession>A0A6N8S6P2</accession>
<dbReference type="InterPro" id="IPR050680">
    <property type="entry name" value="YpeA/RimI_acetyltransf"/>
</dbReference>
<dbReference type="SUPFAM" id="SSF55729">
    <property type="entry name" value="Acyl-CoA N-acyltransferases (Nat)"/>
    <property type="match status" value="1"/>
</dbReference>
<dbReference type="Gene3D" id="3.40.630.30">
    <property type="match status" value="1"/>
</dbReference>
<dbReference type="CDD" id="cd04301">
    <property type="entry name" value="NAT_SF"/>
    <property type="match status" value="1"/>
</dbReference>
<feature type="domain" description="N-acetyltransferase" evidence="3">
    <location>
        <begin position="98"/>
        <end position="227"/>
    </location>
</feature>
<comment type="caution">
    <text evidence="4">The sequence shown here is derived from an EMBL/GenBank/DDBJ whole genome shotgun (WGS) entry which is preliminary data.</text>
</comment>
<dbReference type="AlphaFoldDB" id="A0A6N8S6P2"/>
<evidence type="ECO:0000313" key="5">
    <source>
        <dbReference type="Proteomes" id="UP000435802"/>
    </source>
</evidence>
<dbReference type="PROSITE" id="PS51186">
    <property type="entry name" value="GNAT"/>
    <property type="match status" value="1"/>
</dbReference>
<protein>
    <submittedName>
        <fullName evidence="4">GNAT family N-acetyltransferase</fullName>
    </submittedName>
</protein>
<evidence type="ECO:0000256" key="1">
    <source>
        <dbReference type="ARBA" id="ARBA00022679"/>
    </source>
</evidence>
<proteinExistence type="predicted"/>
<evidence type="ECO:0000256" key="2">
    <source>
        <dbReference type="ARBA" id="ARBA00023315"/>
    </source>
</evidence>
<evidence type="ECO:0000259" key="3">
    <source>
        <dbReference type="PROSITE" id="PS51186"/>
    </source>
</evidence>
<keyword evidence="2" id="KW-0012">Acyltransferase</keyword>
<dbReference type="Pfam" id="PF08445">
    <property type="entry name" value="FR47"/>
    <property type="match status" value="1"/>
</dbReference>
<dbReference type="InterPro" id="IPR016181">
    <property type="entry name" value="Acyl_CoA_acyltransferase"/>
</dbReference>
<dbReference type="InterPro" id="IPR000182">
    <property type="entry name" value="GNAT_dom"/>
</dbReference>
<gene>
    <name evidence="4" type="ORF">GR138_04320</name>
</gene>
<sequence length="227" mass="24054">MTMLLDRPIWSALTTRHAALAAGDGRARRYQPGILPFAASSNDDPQAIADLAELASQGETLLFLQADPVVAPAGFAVLTAAPAVQMIAAAVPSPLPDDAIVPLGIADAEEMLALATLTKPGPFSLRSLDLGRFWGVREGGRLVAMAGERMKQPGYTELSGVCTHPDHRGRGYARRLSLHVAARIIEAGDRPYLHAYASNVAAVALYEAIGFTLRCPMYVAALQKPAD</sequence>
<organism evidence="4 5">
    <name type="scientific">Shinella kummerowiae</name>
    <dbReference type="NCBI Taxonomy" id="417745"/>
    <lineage>
        <taxon>Bacteria</taxon>
        <taxon>Pseudomonadati</taxon>
        <taxon>Pseudomonadota</taxon>
        <taxon>Alphaproteobacteria</taxon>
        <taxon>Hyphomicrobiales</taxon>
        <taxon>Rhizobiaceae</taxon>
        <taxon>Shinella</taxon>
    </lineage>
</organism>
<keyword evidence="5" id="KW-1185">Reference proteome</keyword>
<dbReference type="Proteomes" id="UP000435802">
    <property type="component" value="Unassembled WGS sequence"/>
</dbReference>
<evidence type="ECO:0000313" key="4">
    <source>
        <dbReference type="EMBL" id="MXN44403.1"/>
    </source>
</evidence>